<keyword evidence="6 11" id="KW-1133">Transmembrane helix</keyword>
<keyword evidence="3 10" id="KW-0813">Transport</keyword>
<evidence type="ECO:0000256" key="8">
    <source>
        <dbReference type="ARBA" id="ARBA00023136"/>
    </source>
</evidence>
<evidence type="ECO:0000256" key="11">
    <source>
        <dbReference type="SAM" id="Phobius"/>
    </source>
</evidence>
<keyword evidence="7" id="KW-0496">Mitochondrion</keyword>
<proteinExistence type="inferred from homology"/>
<dbReference type="Pfam" id="PF00153">
    <property type="entry name" value="Mito_carr"/>
    <property type="match status" value="3"/>
</dbReference>
<dbReference type="InterPro" id="IPR050567">
    <property type="entry name" value="Mitochondrial_Carrier"/>
</dbReference>
<evidence type="ECO:0000256" key="6">
    <source>
        <dbReference type="ARBA" id="ARBA00022989"/>
    </source>
</evidence>
<reference evidence="12" key="1">
    <citation type="journal article" date="2020" name="Nat. Commun.">
        <title>Large-scale genome sequencing of mycorrhizal fungi provides insights into the early evolution of symbiotic traits.</title>
        <authorList>
            <person name="Miyauchi S."/>
            <person name="Kiss E."/>
            <person name="Kuo A."/>
            <person name="Drula E."/>
            <person name="Kohler A."/>
            <person name="Sanchez-Garcia M."/>
            <person name="Morin E."/>
            <person name="Andreopoulos B."/>
            <person name="Barry K.W."/>
            <person name="Bonito G."/>
            <person name="Buee M."/>
            <person name="Carver A."/>
            <person name="Chen C."/>
            <person name="Cichocki N."/>
            <person name="Clum A."/>
            <person name="Culley D."/>
            <person name="Crous P.W."/>
            <person name="Fauchery L."/>
            <person name="Girlanda M."/>
            <person name="Hayes R.D."/>
            <person name="Keri Z."/>
            <person name="LaButti K."/>
            <person name="Lipzen A."/>
            <person name="Lombard V."/>
            <person name="Magnuson J."/>
            <person name="Maillard F."/>
            <person name="Murat C."/>
            <person name="Nolan M."/>
            <person name="Ohm R.A."/>
            <person name="Pangilinan J."/>
            <person name="Pereira M.F."/>
            <person name="Perotto S."/>
            <person name="Peter M."/>
            <person name="Pfister S."/>
            <person name="Riley R."/>
            <person name="Sitrit Y."/>
            <person name="Stielow J.B."/>
            <person name="Szollosi G."/>
            <person name="Zifcakova L."/>
            <person name="Stursova M."/>
            <person name="Spatafora J.W."/>
            <person name="Tedersoo L."/>
            <person name="Vaario L.M."/>
            <person name="Yamada A."/>
            <person name="Yan M."/>
            <person name="Wang P."/>
            <person name="Xu J."/>
            <person name="Bruns T."/>
            <person name="Baldrian P."/>
            <person name="Vilgalys R."/>
            <person name="Dunand C."/>
            <person name="Henrissat B."/>
            <person name="Grigoriev I.V."/>
            <person name="Hibbett D."/>
            <person name="Nagy L.G."/>
            <person name="Martin F.M."/>
        </authorList>
    </citation>
    <scope>NUCLEOTIDE SEQUENCE</scope>
    <source>
        <strain evidence="12">UP504</strain>
    </source>
</reference>
<feature type="repeat" description="Solcar" evidence="9">
    <location>
        <begin position="109"/>
        <end position="196"/>
    </location>
</feature>
<evidence type="ECO:0000313" key="12">
    <source>
        <dbReference type="EMBL" id="KAF9520967.1"/>
    </source>
</evidence>
<keyword evidence="4 9" id="KW-0812">Transmembrane</keyword>
<dbReference type="PANTHER" id="PTHR45624">
    <property type="entry name" value="MITOCHONDRIAL BASIC AMINO ACIDS TRANSPORTER-RELATED"/>
    <property type="match status" value="1"/>
</dbReference>
<evidence type="ECO:0000256" key="10">
    <source>
        <dbReference type="RuleBase" id="RU000488"/>
    </source>
</evidence>
<dbReference type="PANTHER" id="PTHR45624:SF12">
    <property type="entry name" value="MITOCHONDRIAL ORNITHINE TRANSPORTER 1"/>
    <property type="match status" value="1"/>
</dbReference>
<comment type="subcellular location">
    <subcellularLocation>
        <location evidence="1">Mitochondrion membrane</location>
        <topology evidence="1">Multi-pass membrane protein</topology>
    </subcellularLocation>
</comment>
<evidence type="ECO:0000256" key="7">
    <source>
        <dbReference type="ARBA" id="ARBA00023128"/>
    </source>
</evidence>
<evidence type="ECO:0000256" key="2">
    <source>
        <dbReference type="ARBA" id="ARBA00006375"/>
    </source>
</evidence>
<evidence type="ECO:0008006" key="14">
    <source>
        <dbReference type="Google" id="ProtNLM"/>
    </source>
</evidence>
<dbReference type="AlphaFoldDB" id="A0A9P6BBB1"/>
<dbReference type="PROSITE" id="PS50920">
    <property type="entry name" value="SOLCAR"/>
    <property type="match status" value="3"/>
</dbReference>
<protein>
    <recommendedName>
        <fullName evidence="14">Mitochondrial carrier</fullName>
    </recommendedName>
</protein>
<dbReference type="InterPro" id="IPR018108">
    <property type="entry name" value="MCP_transmembrane"/>
</dbReference>
<organism evidence="12 13">
    <name type="scientific">Hydnum rufescens UP504</name>
    <dbReference type="NCBI Taxonomy" id="1448309"/>
    <lineage>
        <taxon>Eukaryota</taxon>
        <taxon>Fungi</taxon>
        <taxon>Dikarya</taxon>
        <taxon>Basidiomycota</taxon>
        <taxon>Agaricomycotina</taxon>
        <taxon>Agaricomycetes</taxon>
        <taxon>Cantharellales</taxon>
        <taxon>Hydnaceae</taxon>
        <taxon>Hydnum</taxon>
    </lineage>
</organism>
<accession>A0A9P6BBB1</accession>
<evidence type="ECO:0000313" key="13">
    <source>
        <dbReference type="Proteomes" id="UP000886523"/>
    </source>
</evidence>
<feature type="repeat" description="Solcar" evidence="9">
    <location>
        <begin position="6"/>
        <end position="91"/>
    </location>
</feature>
<evidence type="ECO:0000256" key="3">
    <source>
        <dbReference type="ARBA" id="ARBA00022448"/>
    </source>
</evidence>
<dbReference type="SUPFAM" id="SSF103506">
    <property type="entry name" value="Mitochondrial carrier"/>
    <property type="match status" value="1"/>
</dbReference>
<feature type="repeat" description="Solcar" evidence="9">
    <location>
        <begin position="208"/>
        <end position="297"/>
    </location>
</feature>
<evidence type="ECO:0000256" key="4">
    <source>
        <dbReference type="ARBA" id="ARBA00022692"/>
    </source>
</evidence>
<dbReference type="EMBL" id="MU128909">
    <property type="protein sequence ID" value="KAF9520967.1"/>
    <property type="molecule type" value="Genomic_DNA"/>
</dbReference>
<dbReference type="OrthoDB" id="409586at2759"/>
<name>A0A9P6BBB1_9AGAM</name>
<comment type="similarity">
    <text evidence="2 10">Belongs to the mitochondrial carrier (TC 2.A.29) family.</text>
</comment>
<keyword evidence="5" id="KW-0677">Repeat</keyword>
<sequence length="301" mass="32109">MASKTAKDLTAGTAGGIAQVFVGQPFDIGYYLSKRMQTAPKGTYKGMMDCAGGILKNEGPLAFYKGTLTPLLGIGICVSIQFAVLEGTKRFFTQQNLSRGRGGSDGKVLRPGQLVAAGALAGVANGVVSGPVEHIRIRLQIQSSNKPTYNGPFDAIRKILGSHGIAGIYKGQVATLTREAVGYGAYFCAYEMLIQRHIRVNNVRREQVSAAYAVLYGAAAGYALWACIYPIDVIKSRIQTDGFAGPERKYASTLDCVRTVWRTEGVGAFTRGLGPTLIRSPFANGATFLGFELASRALAHL</sequence>
<gene>
    <name evidence="12" type="ORF">BS47DRAFT_1370188</name>
</gene>
<keyword evidence="8 9" id="KW-0472">Membrane</keyword>
<keyword evidence="13" id="KW-1185">Reference proteome</keyword>
<evidence type="ECO:0000256" key="9">
    <source>
        <dbReference type="PROSITE-ProRule" id="PRU00282"/>
    </source>
</evidence>
<dbReference type="Gene3D" id="1.50.40.10">
    <property type="entry name" value="Mitochondrial carrier domain"/>
    <property type="match status" value="2"/>
</dbReference>
<dbReference type="GO" id="GO:0000064">
    <property type="term" value="F:L-ornithine transmembrane transporter activity"/>
    <property type="evidence" value="ECO:0007669"/>
    <property type="project" value="TreeGrafter"/>
</dbReference>
<feature type="transmembrane region" description="Helical" evidence="11">
    <location>
        <begin position="210"/>
        <end position="231"/>
    </location>
</feature>
<evidence type="ECO:0000256" key="1">
    <source>
        <dbReference type="ARBA" id="ARBA00004225"/>
    </source>
</evidence>
<dbReference type="GO" id="GO:0031966">
    <property type="term" value="C:mitochondrial membrane"/>
    <property type="evidence" value="ECO:0007669"/>
    <property type="project" value="UniProtKB-SubCell"/>
</dbReference>
<dbReference type="InterPro" id="IPR023395">
    <property type="entry name" value="MCP_dom_sf"/>
</dbReference>
<dbReference type="GO" id="GO:1990575">
    <property type="term" value="P:mitochondrial L-ornithine transmembrane transport"/>
    <property type="evidence" value="ECO:0007669"/>
    <property type="project" value="TreeGrafter"/>
</dbReference>
<evidence type="ECO:0000256" key="5">
    <source>
        <dbReference type="ARBA" id="ARBA00022737"/>
    </source>
</evidence>
<comment type="caution">
    <text evidence="12">The sequence shown here is derived from an EMBL/GenBank/DDBJ whole genome shotgun (WGS) entry which is preliminary data.</text>
</comment>
<dbReference type="Proteomes" id="UP000886523">
    <property type="component" value="Unassembled WGS sequence"/>
</dbReference>